<evidence type="ECO:0000256" key="4">
    <source>
        <dbReference type="ARBA" id="ARBA00022741"/>
    </source>
</evidence>
<evidence type="ECO:0000256" key="9">
    <source>
        <dbReference type="ARBA" id="ARBA00044145"/>
    </source>
</evidence>
<accession>A0A4Q7ML60</accession>
<dbReference type="InterPro" id="IPR048445">
    <property type="entry name" value="DncV-like_NTFase"/>
</dbReference>
<evidence type="ECO:0000256" key="2">
    <source>
        <dbReference type="ARBA" id="ARBA00022695"/>
    </source>
</evidence>
<gene>
    <name evidence="12" type="ORF">EV199_4987</name>
</gene>
<evidence type="ECO:0000256" key="6">
    <source>
        <dbReference type="ARBA" id="ARBA00022842"/>
    </source>
</evidence>
<dbReference type="GO" id="GO:0016779">
    <property type="term" value="F:nucleotidyltransferase activity"/>
    <property type="evidence" value="ECO:0007669"/>
    <property type="project" value="UniProtKB-KW"/>
</dbReference>
<evidence type="ECO:0000256" key="7">
    <source>
        <dbReference type="ARBA" id="ARBA00023080"/>
    </source>
</evidence>
<protein>
    <recommendedName>
        <fullName evidence="9">Cyclic GMP-AMP synthase</fullName>
    </recommendedName>
</protein>
<keyword evidence="5" id="KW-0067">ATP-binding</keyword>
<organism evidence="12 13">
    <name type="scientific">Pseudobacter ginsenosidimutans</name>
    <dbReference type="NCBI Taxonomy" id="661488"/>
    <lineage>
        <taxon>Bacteria</taxon>
        <taxon>Pseudomonadati</taxon>
        <taxon>Bacteroidota</taxon>
        <taxon>Chitinophagia</taxon>
        <taxon>Chitinophagales</taxon>
        <taxon>Chitinophagaceae</taxon>
        <taxon>Pseudobacter</taxon>
    </lineage>
</organism>
<evidence type="ECO:0000313" key="13">
    <source>
        <dbReference type="Proteomes" id="UP000293874"/>
    </source>
</evidence>
<sequence>MANCDHLFSKYNDEIRIGSKKNGRMMDSKNALRKRIRKWFKDNHPEYEPKFFIQGSYKMKTGIRTKDDICDLDDGIYFFRKPDVTGTTLQGWIWDAVNGYTDTDPEHRKKCIRSIFAGDYEIDHPVYYKIDGVPYRIAVKDAEFENSDPKEMVDWFNKKKDKEGRLIAQVMNFKGWCDHKRNKMPSGLAMTILASNAKSKIVLNERADITLRDILKEIKKALENKFECIVPAVPGDDLFASYDQTRKKNFMDALSDFILDADKALQEDNELAASKLWRKHLGDRFPLGEDKQQNQSQSRVNSAIITGAATSNPWGK</sequence>
<feature type="domain" description="Cyclic GMP-AMP synthase DncV-like nucleotidyltransferase" evidence="11">
    <location>
        <begin position="49"/>
        <end position="127"/>
    </location>
</feature>
<reference evidence="12 13" key="1">
    <citation type="submission" date="2019-02" db="EMBL/GenBank/DDBJ databases">
        <title>Genomic Encyclopedia of Type Strains, Phase IV (KMG-IV): sequencing the most valuable type-strain genomes for metagenomic binning, comparative biology and taxonomic classification.</title>
        <authorList>
            <person name="Goeker M."/>
        </authorList>
    </citation>
    <scope>NUCLEOTIDE SEQUENCE [LARGE SCALE GENOMIC DNA]</scope>
    <source>
        <strain evidence="12 13">DSM 18116</strain>
    </source>
</reference>
<dbReference type="Proteomes" id="UP000293874">
    <property type="component" value="Unassembled WGS sequence"/>
</dbReference>
<keyword evidence="3" id="KW-0479">Metal-binding</keyword>
<dbReference type="GO" id="GO:0005524">
    <property type="term" value="F:ATP binding"/>
    <property type="evidence" value="ECO:0007669"/>
    <property type="project" value="UniProtKB-KW"/>
</dbReference>
<dbReference type="Pfam" id="PF21654">
    <property type="entry name" value="DncV-like_NTFase"/>
    <property type="match status" value="1"/>
</dbReference>
<dbReference type="GO" id="GO:0009117">
    <property type="term" value="P:nucleotide metabolic process"/>
    <property type="evidence" value="ECO:0007669"/>
    <property type="project" value="UniProtKB-KW"/>
</dbReference>
<dbReference type="RefSeq" id="WP_130543523.1">
    <property type="nucleotide sequence ID" value="NZ_CP042431.1"/>
</dbReference>
<comment type="catalytic activity">
    <reaction evidence="10">
        <text>GTP + ATP = 3',3'-cGAMP + 2 diphosphate</text>
        <dbReference type="Rhea" id="RHEA:35647"/>
        <dbReference type="ChEBI" id="CHEBI:30616"/>
        <dbReference type="ChEBI" id="CHEBI:33019"/>
        <dbReference type="ChEBI" id="CHEBI:37565"/>
        <dbReference type="ChEBI" id="CHEBI:71501"/>
    </reaction>
    <physiologicalReaction direction="left-to-right" evidence="10">
        <dbReference type="Rhea" id="RHEA:35648"/>
    </physiologicalReaction>
</comment>
<dbReference type="OrthoDB" id="661552at2"/>
<keyword evidence="2" id="KW-0548">Nucleotidyltransferase</keyword>
<evidence type="ECO:0000256" key="1">
    <source>
        <dbReference type="ARBA" id="ARBA00022679"/>
    </source>
</evidence>
<keyword evidence="13" id="KW-1185">Reference proteome</keyword>
<dbReference type="AlphaFoldDB" id="A0A4Q7ML60"/>
<proteinExistence type="predicted"/>
<comment type="caution">
    <text evidence="12">The sequence shown here is derived from an EMBL/GenBank/DDBJ whole genome shotgun (WGS) entry which is preliminary data.</text>
</comment>
<keyword evidence="6" id="KW-0460">Magnesium</keyword>
<evidence type="ECO:0000256" key="5">
    <source>
        <dbReference type="ARBA" id="ARBA00022840"/>
    </source>
</evidence>
<evidence type="ECO:0000256" key="10">
    <source>
        <dbReference type="ARBA" id="ARBA00048304"/>
    </source>
</evidence>
<dbReference type="GO" id="GO:0051607">
    <property type="term" value="P:defense response to virus"/>
    <property type="evidence" value="ECO:0007669"/>
    <property type="project" value="UniProtKB-KW"/>
</dbReference>
<keyword evidence="8" id="KW-0051">Antiviral defense</keyword>
<evidence type="ECO:0000259" key="11">
    <source>
        <dbReference type="Pfam" id="PF21654"/>
    </source>
</evidence>
<dbReference type="EMBL" id="SGXA01000003">
    <property type="protein sequence ID" value="RZS69161.1"/>
    <property type="molecule type" value="Genomic_DNA"/>
</dbReference>
<dbReference type="GO" id="GO:0046872">
    <property type="term" value="F:metal ion binding"/>
    <property type="evidence" value="ECO:0007669"/>
    <property type="project" value="UniProtKB-KW"/>
</dbReference>
<evidence type="ECO:0000256" key="8">
    <source>
        <dbReference type="ARBA" id="ARBA00023118"/>
    </source>
</evidence>
<name>A0A4Q7ML60_9BACT</name>
<evidence type="ECO:0000256" key="3">
    <source>
        <dbReference type="ARBA" id="ARBA00022723"/>
    </source>
</evidence>
<keyword evidence="7" id="KW-0546">Nucleotide metabolism</keyword>
<evidence type="ECO:0000313" key="12">
    <source>
        <dbReference type="EMBL" id="RZS69161.1"/>
    </source>
</evidence>
<keyword evidence="4" id="KW-0547">Nucleotide-binding</keyword>
<keyword evidence="1" id="KW-0808">Transferase</keyword>